<comment type="caution">
    <text evidence="1">The sequence shown here is derived from an EMBL/GenBank/DDBJ whole genome shotgun (WGS) entry which is preliminary data.</text>
</comment>
<dbReference type="EMBL" id="RIBS01000002">
    <property type="protein sequence ID" value="RNF84987.1"/>
    <property type="molecule type" value="Genomic_DNA"/>
</dbReference>
<evidence type="ECO:0000313" key="1">
    <source>
        <dbReference type="EMBL" id="RNF84987.1"/>
    </source>
</evidence>
<keyword evidence="2" id="KW-1185">Reference proteome</keyword>
<evidence type="ECO:0000313" key="2">
    <source>
        <dbReference type="Proteomes" id="UP000267049"/>
    </source>
</evidence>
<dbReference type="AlphaFoldDB" id="A0A3M8SUI6"/>
<evidence type="ECO:0008006" key="3">
    <source>
        <dbReference type="Google" id="ProtNLM"/>
    </source>
</evidence>
<proteinExistence type="predicted"/>
<sequence>MNSRLDDLPEVVRQLASRLQERMFEQVDAAEGMQVWALLDTNHPVAQFDPLHPSRLAVRKVRSTMTTVRRKDFAHDPAICPLLLQLRSAESRGYVDDALIQQTVATALERCASINGAYVCGWLVSSMTADQLARHLARATVVLDPIKRQRRVFPWFEPYRLALAIEMETPACIDGWLRGIAAWFFVDSAGVLREVVPGGGVEPQELSAQILGPQHARSQARVPLARKVVLALSKAGHAIPVDAEKKVDAALQLAESAGMHDVEDRVLYALNCLTVSPGWHLHPAAQYCIEAVVQGAASLREGLARLSEPMLSDIAAYSHRSSIAISME</sequence>
<accession>A0A3M8SUI6</accession>
<organism evidence="1 2">
    <name type="scientific">Montanilutibacter psychrotolerans</name>
    <dbReference type="NCBI Taxonomy" id="1327343"/>
    <lineage>
        <taxon>Bacteria</taxon>
        <taxon>Pseudomonadati</taxon>
        <taxon>Pseudomonadota</taxon>
        <taxon>Gammaproteobacteria</taxon>
        <taxon>Lysobacterales</taxon>
        <taxon>Lysobacteraceae</taxon>
        <taxon>Montanilutibacter</taxon>
    </lineage>
</organism>
<protein>
    <recommendedName>
        <fullName evidence="3">DUF4123 domain-containing protein</fullName>
    </recommendedName>
</protein>
<dbReference type="Proteomes" id="UP000267049">
    <property type="component" value="Unassembled WGS sequence"/>
</dbReference>
<gene>
    <name evidence="1" type="ORF">EER27_04135</name>
</gene>
<reference evidence="1 2" key="1">
    <citation type="submission" date="2018-11" db="EMBL/GenBank/DDBJ databases">
        <title>Lysobacter cryohumiis sp. nov., isolated from soil in the Tianshan Mountains, Xinjiang, China.</title>
        <authorList>
            <person name="Luo Y."/>
            <person name="Sheng H."/>
        </authorList>
    </citation>
    <scope>NUCLEOTIDE SEQUENCE [LARGE SCALE GENOMIC DNA]</scope>
    <source>
        <strain evidence="1 2">ZS60</strain>
    </source>
</reference>
<name>A0A3M8SUI6_9GAMM</name>